<reference evidence="1 2" key="1">
    <citation type="submission" date="2022-10" db="EMBL/GenBank/DDBJ databases">
        <title>Pararhodobacter sp. nov., isolated from marine algae.</title>
        <authorList>
            <person name="Choi B.J."/>
            <person name="Kim J.M."/>
            <person name="Lee J.K."/>
            <person name="Choi D.G."/>
            <person name="Jeon C.O."/>
        </authorList>
    </citation>
    <scope>NUCLEOTIDE SEQUENCE [LARGE SCALE GENOMIC DNA]</scope>
    <source>
        <strain evidence="1 2">ZQ420</strain>
    </source>
</reference>
<evidence type="ECO:0000313" key="2">
    <source>
        <dbReference type="Proteomes" id="UP001208938"/>
    </source>
</evidence>
<organism evidence="1 2">
    <name type="scientific">Pararhodobacter zhoushanensis</name>
    <dbReference type="NCBI Taxonomy" id="2479545"/>
    <lineage>
        <taxon>Bacteria</taxon>
        <taxon>Pseudomonadati</taxon>
        <taxon>Pseudomonadota</taxon>
        <taxon>Alphaproteobacteria</taxon>
        <taxon>Rhodobacterales</taxon>
        <taxon>Paracoccaceae</taxon>
        <taxon>Pararhodobacter</taxon>
    </lineage>
</organism>
<protein>
    <submittedName>
        <fullName evidence="1">Uncharacterized protein</fullName>
    </submittedName>
</protein>
<name>A0ABT3H4A2_9RHOB</name>
<evidence type="ECO:0000313" key="1">
    <source>
        <dbReference type="EMBL" id="MCW1934530.1"/>
    </source>
</evidence>
<dbReference type="RefSeq" id="WP_264507315.1">
    <property type="nucleotide sequence ID" value="NZ_JAPDFL010000001.1"/>
</dbReference>
<proteinExistence type="predicted"/>
<accession>A0ABT3H4A2</accession>
<dbReference type="Proteomes" id="UP001208938">
    <property type="component" value="Unassembled WGS sequence"/>
</dbReference>
<keyword evidence="2" id="KW-1185">Reference proteome</keyword>
<gene>
    <name evidence="1" type="ORF">OKW52_20305</name>
</gene>
<sequence length="58" mass="6336">MYFQVSHDGGSTWVNAGHFVESGAFYSNVSAEVPAGAKYRINLGGATFFWSEYRVTAP</sequence>
<comment type="caution">
    <text evidence="1">The sequence shown here is derived from an EMBL/GenBank/DDBJ whole genome shotgun (WGS) entry which is preliminary data.</text>
</comment>
<dbReference type="EMBL" id="JAPDFL010000001">
    <property type="protein sequence ID" value="MCW1934530.1"/>
    <property type="molecule type" value="Genomic_DNA"/>
</dbReference>